<gene>
    <name evidence="2" type="ORF">ZHD862_LOCUS4499</name>
</gene>
<dbReference type="InterPro" id="IPR028994">
    <property type="entry name" value="Integrin_alpha_N"/>
</dbReference>
<organism evidence="2 3">
    <name type="scientific">Rotaria sordida</name>
    <dbReference type="NCBI Taxonomy" id="392033"/>
    <lineage>
        <taxon>Eukaryota</taxon>
        <taxon>Metazoa</taxon>
        <taxon>Spiralia</taxon>
        <taxon>Gnathifera</taxon>
        <taxon>Rotifera</taxon>
        <taxon>Eurotatoria</taxon>
        <taxon>Bdelloidea</taxon>
        <taxon>Philodinida</taxon>
        <taxon>Philodinidae</taxon>
        <taxon>Rotaria</taxon>
    </lineage>
</organism>
<name>A0A813VLL5_9BILA</name>
<protein>
    <recommendedName>
        <fullName evidence="4">VCBS repeat-containing protein</fullName>
    </recommendedName>
</protein>
<dbReference type="Gene3D" id="2.30.30.100">
    <property type="match status" value="6"/>
</dbReference>
<evidence type="ECO:0000313" key="2">
    <source>
        <dbReference type="EMBL" id="CAF0843433.1"/>
    </source>
</evidence>
<dbReference type="AlphaFoldDB" id="A0A813VLL5"/>
<dbReference type="PANTHER" id="PTHR46580">
    <property type="entry name" value="SENSOR KINASE-RELATED"/>
    <property type="match status" value="1"/>
</dbReference>
<dbReference type="SUPFAM" id="SSF69318">
    <property type="entry name" value="Integrin alpha N-terminal domain"/>
    <property type="match status" value="1"/>
</dbReference>
<evidence type="ECO:0008006" key="4">
    <source>
        <dbReference type="Google" id="ProtNLM"/>
    </source>
</evidence>
<proteinExistence type="predicted"/>
<reference evidence="2" key="1">
    <citation type="submission" date="2021-02" db="EMBL/GenBank/DDBJ databases">
        <authorList>
            <person name="Nowell W R."/>
        </authorList>
    </citation>
    <scope>NUCLEOTIDE SEQUENCE</scope>
</reference>
<keyword evidence="1" id="KW-0732">Signal</keyword>
<dbReference type="Pfam" id="PF01839">
    <property type="entry name" value="FG-GAP"/>
    <property type="match status" value="1"/>
</dbReference>
<dbReference type="Proteomes" id="UP000663864">
    <property type="component" value="Unassembled WGS sequence"/>
</dbReference>
<comment type="caution">
    <text evidence="2">The sequence shown here is derived from an EMBL/GenBank/DDBJ whole genome shotgun (WGS) entry which is preliminary data.</text>
</comment>
<dbReference type="Pfam" id="PF13517">
    <property type="entry name" value="FG-GAP_3"/>
    <property type="match status" value="3"/>
</dbReference>
<dbReference type="EMBL" id="CAJNOT010000109">
    <property type="protein sequence ID" value="CAF0843433.1"/>
    <property type="molecule type" value="Genomic_DNA"/>
</dbReference>
<dbReference type="InterPro" id="IPR013517">
    <property type="entry name" value="FG-GAP"/>
</dbReference>
<accession>A0A813VLL5</accession>
<sequence length="481" mass="50364">MKINPVNIETIRNNHHRISSTSFVDRPNISLPVRPSVVTVSTIPRQVRNSSLKTQHEHSLTKDNRSRNVIDRVIRSPTKLIAVVPLALITISKTTIITSTITPRTTTITTATTTTSTSATTTPWNKFPAQMTYSTGLSSGPYSVATGDVNGDNKTDIIVANYGTDNVGVLINTGNGTFVTQVTYSTGFSFHPFSVTTADVNGDSKIDIIAANNGADNVGVLLNTGTGTFSGQVTYATGSSSYPCSVAAADVNGDTHLDIIVLNYFSHNVGVFFNTGTGTFGAQMTYSTGSNSYPYSVAVVDVNGDSKIDIIVANSNAANIGVLLNTGIGTFVAQVSYTTGTSSYPYSVAVADVNGDSKVDIIVANANADNVGVLLNTGTGTFAAQMSYTTGASSSPYYVVTTDVNGDTYLDIIVANKDSDKFGVFLNTGNGTFIGQVTYSTGSASQAYFVAAADLNGDTRVDIIVANRNANNVGVFLAACN</sequence>
<evidence type="ECO:0000256" key="1">
    <source>
        <dbReference type="ARBA" id="ARBA00022729"/>
    </source>
</evidence>
<evidence type="ECO:0000313" key="3">
    <source>
        <dbReference type="Proteomes" id="UP000663864"/>
    </source>
</evidence>